<evidence type="ECO:0000256" key="4">
    <source>
        <dbReference type="SAM" id="SignalP"/>
    </source>
</evidence>
<evidence type="ECO:0000313" key="7">
    <source>
        <dbReference type="Proteomes" id="UP000249340"/>
    </source>
</evidence>
<name>A0A345SRN2_9ACTN</name>
<organism evidence="6 7">
    <name type="scientific">Peterkaempfera bronchialis</name>
    <dbReference type="NCBI Taxonomy" id="2126346"/>
    <lineage>
        <taxon>Bacteria</taxon>
        <taxon>Bacillati</taxon>
        <taxon>Actinomycetota</taxon>
        <taxon>Actinomycetes</taxon>
        <taxon>Kitasatosporales</taxon>
        <taxon>Streptomycetaceae</taxon>
        <taxon>Peterkaempfera</taxon>
    </lineage>
</organism>
<evidence type="ECO:0000259" key="5">
    <source>
        <dbReference type="Pfam" id="PF03067"/>
    </source>
</evidence>
<gene>
    <name evidence="6" type="ORF">C7M71_001720</name>
</gene>
<dbReference type="InterPro" id="IPR004302">
    <property type="entry name" value="Cellulose/chitin-bd_N"/>
</dbReference>
<evidence type="ECO:0000313" key="6">
    <source>
        <dbReference type="EMBL" id="AXI76387.1"/>
    </source>
</evidence>
<keyword evidence="2" id="KW-0964">Secreted</keyword>
<dbReference type="KEGG" id="stri:C7M71_001720"/>
<reference evidence="7" key="1">
    <citation type="submission" date="2018-07" db="EMBL/GenBank/DDBJ databases">
        <title>Streptacidiphilus bronchialis DSM 106435 chromosome.</title>
        <authorList>
            <person name="Batra D."/>
            <person name="Gulvik C.A."/>
        </authorList>
    </citation>
    <scope>NUCLEOTIDE SEQUENCE [LARGE SCALE GENOMIC DNA]</scope>
    <source>
        <strain evidence="7">DSM 106435</strain>
    </source>
</reference>
<dbReference type="OrthoDB" id="2702399at2"/>
<dbReference type="Pfam" id="PF03067">
    <property type="entry name" value="LPMO_10"/>
    <property type="match status" value="1"/>
</dbReference>
<protein>
    <submittedName>
        <fullName evidence="6">Chitin-binding protein</fullName>
    </submittedName>
</protein>
<dbReference type="InterPro" id="IPR006311">
    <property type="entry name" value="TAT_signal"/>
</dbReference>
<comment type="subcellular location">
    <subcellularLocation>
        <location evidence="1">Secreted</location>
    </subcellularLocation>
</comment>
<accession>A0A345SRN2</accession>
<dbReference type="InterPro" id="IPR051024">
    <property type="entry name" value="GlcNAc_Chitin_IntDeg"/>
</dbReference>
<keyword evidence="3 4" id="KW-0732">Signal</keyword>
<dbReference type="PROSITE" id="PS51318">
    <property type="entry name" value="TAT"/>
    <property type="match status" value="1"/>
</dbReference>
<dbReference type="FunFam" id="2.70.50.50:FF:000001">
    <property type="entry name" value="Chitin-binding protein"/>
    <property type="match status" value="1"/>
</dbReference>
<keyword evidence="7" id="KW-1185">Reference proteome</keyword>
<dbReference type="InterPro" id="IPR014756">
    <property type="entry name" value="Ig_E-set"/>
</dbReference>
<dbReference type="SUPFAM" id="SSF81296">
    <property type="entry name" value="E set domains"/>
    <property type="match status" value="1"/>
</dbReference>
<dbReference type="PANTHER" id="PTHR34823">
    <property type="entry name" value="GLCNAC-BINDING PROTEIN A"/>
    <property type="match status" value="1"/>
</dbReference>
<dbReference type="Proteomes" id="UP000249340">
    <property type="component" value="Chromosome"/>
</dbReference>
<dbReference type="EMBL" id="CP031264">
    <property type="protein sequence ID" value="AXI76387.1"/>
    <property type="molecule type" value="Genomic_DNA"/>
</dbReference>
<feature type="chain" id="PRO_5039121465" evidence="4">
    <location>
        <begin position="29"/>
        <end position="202"/>
    </location>
</feature>
<sequence length="202" mass="21439">MPRRHTLRRAPVLAALAAAALAVPLATAAPASAHGYTTNPPSRGSLCAQRVVSNCGDIQWEPQSVEGPKGFPAQGPADGTICAGGNSRFSQLDDPRGGAWPTTRLTAGSTYTFSWHFTARHATTSFRYFVTKPGWDPTRPLTRSSLEAAPFLTVNYNGAQPPGDISHSGTLPTGRTGHHMILAVWDIADTGNAFYSCSDVTF</sequence>
<dbReference type="AlphaFoldDB" id="A0A345SRN2"/>
<feature type="domain" description="Chitin-binding type-4" evidence="5">
    <location>
        <begin position="34"/>
        <end position="200"/>
    </location>
</feature>
<dbReference type="Gene3D" id="2.70.50.50">
    <property type="entry name" value="chitin-binding protein cbp21"/>
    <property type="match status" value="1"/>
</dbReference>
<proteinExistence type="predicted"/>
<evidence type="ECO:0000256" key="2">
    <source>
        <dbReference type="ARBA" id="ARBA00022525"/>
    </source>
</evidence>
<dbReference type="GO" id="GO:0005576">
    <property type="term" value="C:extracellular region"/>
    <property type="evidence" value="ECO:0007669"/>
    <property type="project" value="UniProtKB-SubCell"/>
</dbReference>
<evidence type="ECO:0000256" key="1">
    <source>
        <dbReference type="ARBA" id="ARBA00004613"/>
    </source>
</evidence>
<dbReference type="RefSeq" id="WP_111490131.1">
    <property type="nucleotide sequence ID" value="NZ_CP031264.1"/>
</dbReference>
<evidence type="ECO:0000256" key="3">
    <source>
        <dbReference type="ARBA" id="ARBA00022729"/>
    </source>
</evidence>
<feature type="signal peptide" evidence="4">
    <location>
        <begin position="1"/>
        <end position="28"/>
    </location>
</feature>
<dbReference type="CDD" id="cd21177">
    <property type="entry name" value="LPMO_AA10"/>
    <property type="match status" value="1"/>
</dbReference>
<dbReference type="PANTHER" id="PTHR34823:SF1">
    <property type="entry name" value="CHITIN-BINDING TYPE-4 DOMAIN-CONTAINING PROTEIN"/>
    <property type="match status" value="1"/>
</dbReference>